<name>A0A9Q1DTD4_CONCO</name>
<dbReference type="SUPFAM" id="SSF50156">
    <property type="entry name" value="PDZ domain-like"/>
    <property type="match status" value="4"/>
</dbReference>
<dbReference type="InterPro" id="IPR017907">
    <property type="entry name" value="Znf_RING_CS"/>
</dbReference>
<feature type="domain" description="RING-type" evidence="7">
    <location>
        <begin position="293"/>
        <end position="331"/>
    </location>
</feature>
<dbReference type="PROSITE" id="PS50106">
    <property type="entry name" value="PDZ"/>
    <property type="match status" value="4"/>
</dbReference>
<dbReference type="InterPro" id="IPR036045">
    <property type="entry name" value="Sec1-like_sf"/>
</dbReference>
<feature type="domain" description="PDZ" evidence="8">
    <location>
        <begin position="913"/>
        <end position="999"/>
    </location>
</feature>
<reference evidence="9" key="1">
    <citation type="journal article" date="2023" name="Science">
        <title>Genome structures resolve the early diversification of teleost fishes.</title>
        <authorList>
            <person name="Parey E."/>
            <person name="Louis A."/>
            <person name="Montfort J."/>
            <person name="Bouchez O."/>
            <person name="Roques C."/>
            <person name="Iampietro C."/>
            <person name="Lluch J."/>
            <person name="Castinel A."/>
            <person name="Donnadieu C."/>
            <person name="Desvignes T."/>
            <person name="Floi Bucao C."/>
            <person name="Jouanno E."/>
            <person name="Wen M."/>
            <person name="Mejri S."/>
            <person name="Dirks R."/>
            <person name="Jansen H."/>
            <person name="Henkel C."/>
            <person name="Chen W.J."/>
            <person name="Zahm M."/>
            <person name="Cabau C."/>
            <person name="Klopp C."/>
            <person name="Thompson A.W."/>
            <person name="Robinson-Rechavi M."/>
            <person name="Braasch I."/>
            <person name="Lecointre G."/>
            <person name="Bobe J."/>
            <person name="Postlethwait J.H."/>
            <person name="Berthelot C."/>
            <person name="Roest Crollius H."/>
            <person name="Guiguen Y."/>
        </authorList>
    </citation>
    <scope>NUCLEOTIDE SEQUENCE</scope>
    <source>
        <strain evidence="9">Concon-B</strain>
    </source>
</reference>
<dbReference type="EMBL" id="JAFJMO010000004">
    <property type="protein sequence ID" value="KAJ8280072.1"/>
    <property type="molecule type" value="Genomic_DNA"/>
</dbReference>
<sequence>MVPAGQGSMVRALWYLQVSALWYLQVSALWYLLVRALWYLQVRALWSGLYDRPWGFVFVWEVEPQKDYVFVWEVEPQKDYVFVWEVEPQKDYVFVWELQPLAAWLSCDGDACYRGDDSPLMMSEPPAALFELPSQDPVTVYQFTSSPGDLLFTWPELFTCDRSTVCNRTGIRRSADVVAQGLVGVTSQVLQMTKPKNWMPGSRTQWSNQGPELSGVIRVQNSSPGAVLPSDRASLQRCLATAPPHKMSAHGACGEQGPDTPPQDLCPTCGYRHLPEENHEYLYLEEVDDDLVCHICLQPLILPIDTPCGHTYCTECLTSFLLEKDFCPVDRCLLQLQTCRKSSILVHKLLDKLEISCPFSDYCSDTLPRGELEAHIKNRCKGASHYGLSADRKRRSQEGVCTDSTSELTISTLTSDPPGSTLALLSDDPGLVNPAFDPSAEDNSQSGSNTSLAARCNTKKRDFRSFDRAGGRSRSFRRFNRAFSVLRRTKSGTAVANQSTEERDSPRNTNTPPEGLPLPQLHHLIPDGEITSIKITRASLTEPLAISVVGGNETPLVRILIQDIYREGVIARDGRLLPGDMILKWFISARALSCASPSCVSRSTATAPSASPPPPPHAEAPPPPLRDDSLHVLLAKSCPGEQLGIKLVRRPQEHGVFIFHLLEGGLAAHDGQLRINDRIMAINGHDLRYGAPEHAALLIQASEERVHFIVSRQTHPQSSDILQEAPWSLEGPPPYSPEDPEPSLLDSCQKQGVYEKTVTLLKEPQDSLGMTVAGGMASRGWDLPIYVTNVDPEGVVGQEGSIRKGDILLSVNGMELTGVTRGEAVANLKNSSSPVVLRVLEMPPSDPTPDPHLTPCPPADATHSPLPAMTTPPLGVMVTAAQVSAPVSRQSAHLSDLLTSVICSPQHLYCCKDIVLRRSTSGSLGFSIVGGYEELNCNQSFFIRSIVEGTPAYNDGRIRCGDILLEVNGKSTWGMTHSMLVRLLKELRGRITLTVPPVKACGQEWLRGRQQDANERLLHSVQRGCSTRHREFCPGIVPTPMPPSPLCLASCRVQNENFHMAEHQPAGPDCRDAPEEIDEVVSSHCVLNRKAQVWDKVLSKVKKAVVFMDDSCTECMHWNGAMASLLEAGARDLKQFSSFESGGENEPKAVFVVSTLLKGRTANIIRDIIRLSHFQYCVVFTAVSHSVHLLANDVSADLDGNPVFEQFEEKLCEWMGNMNFTAETINAKRPEKKRLGSLSDVDMHCLPRELQIQIKTLTSGLNAMFEFADVREESFALGPMSRLIAGELANHPQSKARRKSAPNKASIVFIDRTLDLTGAVGHHGDSLVEKILTVLPPLPGHRCDVQVDLLELTHLPHTPETQRILAPGCLAQPQDGAARGLWEAMLGGRQKEAVMEVRRHLVEAASKENLPIKMSMGRVTGEQLLTLARLFRSSWGVLESHCGVLQLSMATAHTLTHPELSLWDSCLAFQRLLLQTLGDSDLSAVLKQILPLVKGGAGGGAGVAWRPEELLLLLVYVYSVGREVGPGVGPQEEEAELELMGALTLLLTSQSQLSPLLQRLTACASVEELTMETAHATVERVFRTLRGLGHARAHLKQLRSTYCPGDGVHQAAYRPLLKTVLEEVFHPERRDCPDIEHTSSGLSDLLKTGFSMFMKVSRPHPSDHAPLLLFLVGGVTPSELRLVRETVSAHKPGTQVLVLSSRLLTPKAVPELLFGTERLFPDIGV</sequence>
<dbReference type="InterPro" id="IPR001478">
    <property type="entry name" value="PDZ"/>
</dbReference>
<feature type="transmembrane region" description="Helical" evidence="6">
    <location>
        <begin position="12"/>
        <end position="33"/>
    </location>
</feature>
<keyword evidence="6" id="KW-0472">Membrane</keyword>
<evidence type="ECO:0000256" key="5">
    <source>
        <dbReference type="SAM" id="MobiDB-lite"/>
    </source>
</evidence>
<dbReference type="Proteomes" id="UP001152803">
    <property type="component" value="Unassembled WGS sequence"/>
</dbReference>
<dbReference type="CDD" id="cd06678">
    <property type="entry name" value="PDZ2_LNX1_2-like"/>
    <property type="match status" value="1"/>
</dbReference>
<feature type="domain" description="PDZ" evidence="8">
    <location>
        <begin position="631"/>
        <end position="714"/>
    </location>
</feature>
<dbReference type="InterPro" id="IPR013083">
    <property type="entry name" value="Znf_RING/FYVE/PHD"/>
</dbReference>
<feature type="domain" description="PDZ" evidence="8">
    <location>
        <begin position="757"/>
        <end position="843"/>
    </location>
</feature>
<keyword evidence="6" id="KW-0812">Transmembrane</keyword>
<dbReference type="OrthoDB" id="438726at2759"/>
<keyword evidence="3" id="KW-0862">Zinc</keyword>
<dbReference type="Pfam" id="PF00595">
    <property type="entry name" value="PDZ"/>
    <property type="match status" value="3"/>
</dbReference>
<evidence type="ECO:0000256" key="2">
    <source>
        <dbReference type="ARBA" id="ARBA00022771"/>
    </source>
</evidence>
<dbReference type="InterPro" id="IPR051342">
    <property type="entry name" value="PDZ_scaffold"/>
</dbReference>
<dbReference type="SUPFAM" id="SSF57850">
    <property type="entry name" value="RING/U-box"/>
    <property type="match status" value="1"/>
</dbReference>
<dbReference type="Gene3D" id="2.30.42.10">
    <property type="match status" value="4"/>
</dbReference>
<feature type="region of interest" description="Disordered" evidence="5">
    <location>
        <begin position="490"/>
        <end position="520"/>
    </location>
</feature>
<evidence type="ECO:0000259" key="8">
    <source>
        <dbReference type="PROSITE" id="PS50106"/>
    </source>
</evidence>
<dbReference type="SUPFAM" id="SSF56815">
    <property type="entry name" value="Sec1/munc18-like (SM) proteins"/>
    <property type="match status" value="1"/>
</dbReference>
<feature type="domain" description="PDZ" evidence="8">
    <location>
        <begin position="532"/>
        <end position="584"/>
    </location>
</feature>
<organism evidence="9 10">
    <name type="scientific">Conger conger</name>
    <name type="common">Conger eel</name>
    <name type="synonym">Muraena conger</name>
    <dbReference type="NCBI Taxonomy" id="82655"/>
    <lineage>
        <taxon>Eukaryota</taxon>
        <taxon>Metazoa</taxon>
        <taxon>Chordata</taxon>
        <taxon>Craniata</taxon>
        <taxon>Vertebrata</taxon>
        <taxon>Euteleostomi</taxon>
        <taxon>Actinopterygii</taxon>
        <taxon>Neopterygii</taxon>
        <taxon>Teleostei</taxon>
        <taxon>Anguilliformes</taxon>
        <taxon>Congridae</taxon>
        <taxon>Conger</taxon>
    </lineage>
</organism>
<dbReference type="GO" id="GO:0005737">
    <property type="term" value="C:cytoplasm"/>
    <property type="evidence" value="ECO:0007669"/>
    <property type="project" value="TreeGrafter"/>
</dbReference>
<dbReference type="PANTHER" id="PTHR19964:SF14">
    <property type="entry name" value="E3 UBIQUITIN-PROTEIN LIGASE LNX"/>
    <property type="match status" value="1"/>
</dbReference>
<dbReference type="CDD" id="cd06679">
    <property type="entry name" value="PDZ3_LNX1_2-like"/>
    <property type="match status" value="1"/>
</dbReference>
<dbReference type="SMART" id="SM00228">
    <property type="entry name" value="PDZ"/>
    <property type="match status" value="4"/>
</dbReference>
<dbReference type="GO" id="GO:0004842">
    <property type="term" value="F:ubiquitin-protein transferase activity"/>
    <property type="evidence" value="ECO:0007669"/>
    <property type="project" value="TreeGrafter"/>
</dbReference>
<evidence type="ECO:0000256" key="3">
    <source>
        <dbReference type="ARBA" id="ARBA00022833"/>
    </source>
</evidence>
<feature type="region of interest" description="Disordered" evidence="5">
    <location>
        <begin position="602"/>
        <end position="626"/>
    </location>
</feature>
<protein>
    <submittedName>
        <fullName evidence="9">Uncharacterized protein</fullName>
    </submittedName>
</protein>
<dbReference type="CDD" id="cd06680">
    <property type="entry name" value="PDZ4_LNX1_2-like"/>
    <property type="match status" value="1"/>
</dbReference>
<dbReference type="InterPro" id="IPR018957">
    <property type="entry name" value="Znf_C3HC4_RING-type"/>
</dbReference>
<dbReference type="GO" id="GO:0008270">
    <property type="term" value="F:zinc ion binding"/>
    <property type="evidence" value="ECO:0007669"/>
    <property type="project" value="UniProtKB-KW"/>
</dbReference>
<keyword evidence="6" id="KW-1133">Transmembrane helix</keyword>
<dbReference type="PROSITE" id="PS00518">
    <property type="entry name" value="ZF_RING_1"/>
    <property type="match status" value="1"/>
</dbReference>
<feature type="compositionally biased region" description="Pro residues" evidence="5">
    <location>
        <begin position="610"/>
        <end position="624"/>
    </location>
</feature>
<dbReference type="GO" id="GO:0006511">
    <property type="term" value="P:ubiquitin-dependent protein catabolic process"/>
    <property type="evidence" value="ECO:0007669"/>
    <property type="project" value="TreeGrafter"/>
</dbReference>
<dbReference type="PANTHER" id="PTHR19964">
    <property type="entry name" value="MULTIPLE PDZ DOMAIN PROTEIN"/>
    <property type="match status" value="1"/>
</dbReference>
<feature type="region of interest" description="Disordered" evidence="5">
    <location>
        <begin position="717"/>
        <end position="745"/>
    </location>
</feature>
<gene>
    <name evidence="9" type="ORF">COCON_G00071380</name>
</gene>
<dbReference type="SMART" id="SM00184">
    <property type="entry name" value="RING"/>
    <property type="match status" value="1"/>
</dbReference>
<accession>A0A9Q1DTD4</accession>
<evidence type="ECO:0000256" key="1">
    <source>
        <dbReference type="ARBA" id="ARBA00022723"/>
    </source>
</evidence>
<feature type="compositionally biased region" description="Polar residues" evidence="5">
    <location>
        <begin position="441"/>
        <end position="452"/>
    </location>
</feature>
<dbReference type="Gene3D" id="3.30.40.10">
    <property type="entry name" value="Zinc/RING finger domain, C3HC4 (zinc finger)"/>
    <property type="match status" value="1"/>
</dbReference>
<dbReference type="FunFam" id="2.30.42.10:FF:000081">
    <property type="entry name" value="Ligand of Numb protein X 2"/>
    <property type="match status" value="1"/>
</dbReference>
<dbReference type="InterPro" id="IPR001841">
    <property type="entry name" value="Znf_RING"/>
</dbReference>
<keyword evidence="2 4" id="KW-0863">Zinc-finger</keyword>
<evidence type="ECO:0000313" key="9">
    <source>
        <dbReference type="EMBL" id="KAJ8280072.1"/>
    </source>
</evidence>
<dbReference type="Pfam" id="PF00097">
    <property type="entry name" value="zf-C3HC4"/>
    <property type="match status" value="1"/>
</dbReference>
<evidence type="ECO:0000259" key="7">
    <source>
        <dbReference type="PROSITE" id="PS50089"/>
    </source>
</evidence>
<comment type="caution">
    <text evidence="9">The sequence shown here is derived from an EMBL/GenBank/DDBJ whole genome shotgun (WGS) entry which is preliminary data.</text>
</comment>
<dbReference type="CDD" id="cd16779">
    <property type="entry name" value="mRING-HC-C3HC3D_LNX1"/>
    <property type="match status" value="1"/>
</dbReference>
<evidence type="ECO:0000256" key="4">
    <source>
        <dbReference type="PROSITE-ProRule" id="PRU00175"/>
    </source>
</evidence>
<dbReference type="InterPro" id="IPR036034">
    <property type="entry name" value="PDZ_sf"/>
</dbReference>
<evidence type="ECO:0000313" key="10">
    <source>
        <dbReference type="Proteomes" id="UP001152803"/>
    </source>
</evidence>
<keyword evidence="10" id="KW-1185">Reference proteome</keyword>
<feature type="region of interest" description="Disordered" evidence="5">
    <location>
        <begin position="426"/>
        <end position="454"/>
    </location>
</feature>
<dbReference type="PROSITE" id="PS50089">
    <property type="entry name" value="ZF_RING_2"/>
    <property type="match status" value="1"/>
</dbReference>
<evidence type="ECO:0000256" key="6">
    <source>
        <dbReference type="SAM" id="Phobius"/>
    </source>
</evidence>
<keyword evidence="1" id="KW-0479">Metal-binding</keyword>
<proteinExistence type="predicted"/>